<evidence type="ECO:0000313" key="1">
    <source>
        <dbReference type="EMBL" id="KAF4634918.1"/>
    </source>
</evidence>
<accession>A0A8H4W5F1</accession>
<keyword evidence="2" id="KW-1185">Reference proteome</keyword>
<sequence length="140" mass="16289">MANSQQTFPKRVILRLLVDEFKSESLSLPEFDGAIEKYLAFARRPTSENAEGKHYAHVEPFQESGYKQKFFHVILDIDKDAVSNPAFDWLEHQIYRVCRDEEGTLKVIPFKNPLESAKLVREMRVYTDKLPWGMGLVARK</sequence>
<proteinExistence type="predicted"/>
<gene>
    <name evidence="1" type="ORF">G7Y89_g3176</name>
</gene>
<evidence type="ECO:0000313" key="2">
    <source>
        <dbReference type="Proteomes" id="UP000566819"/>
    </source>
</evidence>
<organism evidence="1 2">
    <name type="scientific">Cudoniella acicularis</name>
    <dbReference type="NCBI Taxonomy" id="354080"/>
    <lineage>
        <taxon>Eukaryota</taxon>
        <taxon>Fungi</taxon>
        <taxon>Dikarya</taxon>
        <taxon>Ascomycota</taxon>
        <taxon>Pezizomycotina</taxon>
        <taxon>Leotiomycetes</taxon>
        <taxon>Helotiales</taxon>
        <taxon>Tricladiaceae</taxon>
        <taxon>Cudoniella</taxon>
    </lineage>
</organism>
<reference evidence="1 2" key="1">
    <citation type="submission" date="2020-03" db="EMBL/GenBank/DDBJ databases">
        <title>Draft Genome Sequence of Cudoniella acicularis.</title>
        <authorList>
            <person name="Buettner E."/>
            <person name="Kellner H."/>
        </authorList>
    </citation>
    <scope>NUCLEOTIDE SEQUENCE [LARGE SCALE GENOMIC DNA]</scope>
    <source>
        <strain evidence="1 2">DSM 108380</strain>
    </source>
</reference>
<comment type="caution">
    <text evidence="1">The sequence shown here is derived from an EMBL/GenBank/DDBJ whole genome shotgun (WGS) entry which is preliminary data.</text>
</comment>
<dbReference type="EMBL" id="JAAMPI010000151">
    <property type="protein sequence ID" value="KAF4634918.1"/>
    <property type="molecule type" value="Genomic_DNA"/>
</dbReference>
<dbReference type="Proteomes" id="UP000566819">
    <property type="component" value="Unassembled WGS sequence"/>
</dbReference>
<name>A0A8H4W5F1_9HELO</name>
<dbReference type="OrthoDB" id="3943221at2759"/>
<protein>
    <submittedName>
        <fullName evidence="1">Uncharacterized protein</fullName>
    </submittedName>
</protein>
<dbReference type="AlphaFoldDB" id="A0A8H4W5F1"/>